<reference evidence="3" key="2">
    <citation type="journal article" date="2010" name="Stand. Genomic Sci.">
        <title>Complete genome sequence of Thermaerobacter marianensis type strain (7p75aT).</title>
        <authorList>
            <person name="Han C."/>
            <person name="Gu W."/>
            <person name="Zhang X."/>
            <person name="Lapidus A."/>
            <person name="Nolan M."/>
            <person name="Copeland A."/>
            <person name="Lucas S."/>
            <person name="Glavina Del Rio T."/>
            <person name="Tice H."/>
            <person name="Cheng J."/>
            <person name="Tapia R."/>
            <person name="Goodwin L."/>
            <person name="Pitluck S."/>
            <person name="Pagani I."/>
            <person name="Ivanova N."/>
            <person name="Mavromatis K."/>
            <person name="Mikhailova N."/>
            <person name="Pati A."/>
            <person name="Chen A."/>
            <person name="Palaniappan K."/>
            <person name="Land M."/>
            <person name="Hauser L."/>
            <person name="Chang Y."/>
            <person name="Jeffries C."/>
            <person name="Schneider S."/>
            <person name="Rohde M."/>
            <person name="Goker M."/>
            <person name="Pukall R."/>
            <person name="Woyke T."/>
            <person name="Bristow J."/>
            <person name="Eisen J."/>
            <person name="Markowitz V."/>
            <person name="Hugenholtz P."/>
            <person name="Kyrpides N."/>
            <person name="Klenk H."/>
            <person name="Detter J."/>
        </authorList>
    </citation>
    <scope>NUCLEOTIDE SEQUENCE [LARGE SCALE GENOMIC DNA]</scope>
    <source>
        <strain evidence="3">ATCC 700841 / DSM 12885 / JCM 10246 / 7p75a</strain>
    </source>
</reference>
<proteinExistence type="predicted"/>
<dbReference type="AlphaFoldDB" id="E6SJV0"/>
<gene>
    <name evidence="2" type="ordered locus">Tmar_2102</name>
</gene>
<protein>
    <recommendedName>
        <fullName evidence="4">DUF1850 domain-containing protein</fullName>
    </recommendedName>
</protein>
<accession>E6SJV0</accession>
<evidence type="ECO:0008006" key="4">
    <source>
        <dbReference type="Google" id="ProtNLM"/>
    </source>
</evidence>
<keyword evidence="3" id="KW-1185">Reference proteome</keyword>
<organism evidence="2 3">
    <name type="scientific">Thermaerobacter marianensis (strain ATCC 700841 / DSM 12885 / JCM 10246 / 7p75a)</name>
    <dbReference type="NCBI Taxonomy" id="644966"/>
    <lineage>
        <taxon>Bacteria</taxon>
        <taxon>Bacillati</taxon>
        <taxon>Bacillota</taxon>
        <taxon>Clostridia</taxon>
        <taxon>Eubacteriales</taxon>
        <taxon>Clostridiales Family XVII. Incertae Sedis</taxon>
        <taxon>Thermaerobacter</taxon>
    </lineage>
</organism>
<dbReference type="Proteomes" id="UP000008915">
    <property type="component" value="Chromosome"/>
</dbReference>
<evidence type="ECO:0000256" key="1">
    <source>
        <dbReference type="SAM" id="MobiDB-lite"/>
    </source>
</evidence>
<name>E6SJV0_THEM7</name>
<feature type="region of interest" description="Disordered" evidence="1">
    <location>
        <begin position="42"/>
        <end position="74"/>
    </location>
</feature>
<sequence length="263" mass="27075">MLAGLILLALLAASGAVLVWAGGLGQPRWFLEVRRVGPAGAAGAEVQGEPGSGPVSRSAAGAVTRSTARPATPPASDLVARWPVRPGQEVVMEYLHSMFRVPVRERFRVTPGGLVLTAVEAPTPEIAWYYGGGLGAGWRLEALHSTPPLACGGFGWPGRPSGEPPAGDFPGAPAEAAGWAEAAMWYRLAPAQGDEPAAAVRGATAGGTTAWVPATGAPAGPLRVRATETGHRSLVVEGRCMELRRLVGDGGTALVTVVRETVW</sequence>
<dbReference type="EMBL" id="CP002344">
    <property type="protein sequence ID" value="ADU52183.1"/>
    <property type="molecule type" value="Genomic_DNA"/>
</dbReference>
<dbReference type="HOGENOM" id="CLU_1057425_0_0_9"/>
<reference evidence="2 3" key="1">
    <citation type="journal article" date="2010" name="Stand. Genomic Sci.">
        <title>Complete genome sequence of Thermaerobacter marianensis type strain (7p75a).</title>
        <authorList>
            <person name="Han C."/>
            <person name="Gu W."/>
            <person name="Zhang X."/>
            <person name="Lapidus A."/>
            <person name="Nolan M."/>
            <person name="Copeland A."/>
            <person name="Lucas S."/>
            <person name="Del Rio T.G."/>
            <person name="Tice H."/>
            <person name="Cheng J.F."/>
            <person name="Tapia R."/>
            <person name="Goodwin L."/>
            <person name="Pitluck S."/>
            <person name="Pagani I."/>
            <person name="Ivanova N."/>
            <person name="Mavromatis K."/>
            <person name="Mikhailova N."/>
            <person name="Pati A."/>
            <person name="Chen A."/>
            <person name="Palaniappan K."/>
            <person name="Land M."/>
            <person name="Hauser L."/>
            <person name="Chang Y.J."/>
            <person name="Jeffries C.D."/>
            <person name="Schneider S."/>
            <person name="Rohde M."/>
            <person name="Goker M."/>
            <person name="Pukall R."/>
            <person name="Woyke T."/>
            <person name="Bristow J."/>
            <person name="Eisen J.A."/>
            <person name="Markowitz V."/>
            <person name="Hugenholtz P."/>
            <person name="Kyrpides N.C."/>
            <person name="Klenk H.P."/>
            <person name="Detter J.C."/>
        </authorList>
    </citation>
    <scope>NUCLEOTIDE SEQUENCE [LARGE SCALE GENOMIC DNA]</scope>
    <source>
        <strain evidence="3">ATCC 700841 / DSM 12885 / JCM 10246 / 7p75a</strain>
    </source>
</reference>
<evidence type="ECO:0000313" key="2">
    <source>
        <dbReference type="EMBL" id="ADU52183.1"/>
    </source>
</evidence>
<dbReference type="STRING" id="644966.Tmar_2102"/>
<dbReference type="KEGG" id="tmr:Tmar_2102"/>
<evidence type="ECO:0000313" key="3">
    <source>
        <dbReference type="Proteomes" id="UP000008915"/>
    </source>
</evidence>